<feature type="transmembrane region" description="Helical" evidence="3">
    <location>
        <begin position="109"/>
        <end position="128"/>
    </location>
</feature>
<dbReference type="Proteomes" id="UP000002366">
    <property type="component" value="Chromosome"/>
</dbReference>
<feature type="transmembrane region" description="Helical" evidence="3">
    <location>
        <begin position="35"/>
        <end position="54"/>
    </location>
</feature>
<dbReference type="RefSeq" id="WP_013049065.1">
    <property type="nucleotide sequence ID" value="NC_014011.1"/>
</dbReference>
<dbReference type="AlphaFoldDB" id="D5EGX1"/>
<evidence type="ECO:0000259" key="4">
    <source>
        <dbReference type="Pfam" id="PF00149"/>
    </source>
</evidence>
<dbReference type="Gene3D" id="3.60.21.10">
    <property type="match status" value="1"/>
</dbReference>
<dbReference type="Pfam" id="PF00149">
    <property type="entry name" value="Metallophos"/>
    <property type="match status" value="1"/>
</dbReference>
<proteinExistence type="predicted"/>
<dbReference type="GO" id="GO:0046872">
    <property type="term" value="F:metal ion binding"/>
    <property type="evidence" value="ECO:0007669"/>
    <property type="project" value="UniProtKB-KW"/>
</dbReference>
<keyword evidence="6" id="KW-1185">Reference proteome</keyword>
<dbReference type="HOGENOM" id="CLU_025443_0_1_0"/>
<evidence type="ECO:0000313" key="6">
    <source>
        <dbReference type="Proteomes" id="UP000002366"/>
    </source>
</evidence>
<keyword evidence="3" id="KW-0472">Membrane</keyword>
<feature type="transmembrane region" description="Helical" evidence="3">
    <location>
        <begin position="6"/>
        <end position="23"/>
    </location>
</feature>
<sequence>MGLFVLVITLYIAIYGGMTWMVLTSLVRVLALRGIAVWVCNIWGALMVASPLLLRRWDGLGHSELRHIAAWIAYVWMGFVFFAFCLLLLFFVFRILFWCRRVALSDLGLRCCSSIALFLAFLCCLLGYSQAWDIKVNYIKVETAKLPPEWPYVRVAQISDVHLGLIVREDRLKKIVEAIEASSPHLVVSTGDLVDGQMDGRQKEIDLLQSLSAPLGKFAVTGNHEVYAGLNQAASFIEECGFQMIRNEVLALAPLLLAGVDDDDIKMAESFSSSEQNLLSSLSPHRFRLFLKHRPVVMEDSIDFFDLQLSGHVHGGQMWPFTFVTRAVYPMGTGLHRLKNGAMLYVTSGAGTWGPPMRFLAAPEVVIIDIVSSETAKK</sequence>
<name>D5EGX1_AMICL</name>
<protein>
    <submittedName>
        <fullName evidence="5">Metallophosphoesterase</fullName>
    </submittedName>
</protein>
<dbReference type="KEGG" id="aco:Amico_1687"/>
<dbReference type="EMBL" id="CP001997">
    <property type="protein sequence ID" value="ADE57803.1"/>
    <property type="molecule type" value="Genomic_DNA"/>
</dbReference>
<dbReference type="GO" id="GO:0009245">
    <property type="term" value="P:lipid A biosynthetic process"/>
    <property type="evidence" value="ECO:0007669"/>
    <property type="project" value="TreeGrafter"/>
</dbReference>
<evidence type="ECO:0000313" key="5">
    <source>
        <dbReference type="EMBL" id="ADE57803.1"/>
    </source>
</evidence>
<dbReference type="CDD" id="cd07385">
    <property type="entry name" value="MPP_YkuE_C"/>
    <property type="match status" value="1"/>
</dbReference>
<evidence type="ECO:0000256" key="3">
    <source>
        <dbReference type="SAM" id="Phobius"/>
    </source>
</evidence>
<feature type="transmembrane region" description="Helical" evidence="3">
    <location>
        <begin position="74"/>
        <end position="97"/>
    </location>
</feature>
<dbReference type="OrthoDB" id="9780884at2"/>
<dbReference type="SUPFAM" id="SSF56300">
    <property type="entry name" value="Metallo-dependent phosphatases"/>
    <property type="match status" value="1"/>
</dbReference>
<dbReference type="InterPro" id="IPR051158">
    <property type="entry name" value="Metallophosphoesterase_sf"/>
</dbReference>
<dbReference type="PANTHER" id="PTHR31302">
    <property type="entry name" value="TRANSMEMBRANE PROTEIN WITH METALLOPHOSPHOESTERASE DOMAIN-RELATED"/>
    <property type="match status" value="1"/>
</dbReference>
<dbReference type="InterPro" id="IPR004843">
    <property type="entry name" value="Calcineurin-like_PHP"/>
</dbReference>
<keyword evidence="1" id="KW-0479">Metal-binding</keyword>
<reference evidence="5 6" key="1">
    <citation type="journal article" date="2010" name="Stand. Genomic Sci.">
        <title>Complete genome sequence of Aminobacterium colombiense type strain (ALA-1).</title>
        <authorList>
            <person name="Chertkov O."/>
            <person name="Sikorski J."/>
            <person name="Brambilla E."/>
            <person name="Lapidus A."/>
            <person name="Copeland A."/>
            <person name="Glavina Del Rio T."/>
            <person name="Nolan M."/>
            <person name="Lucas S."/>
            <person name="Tice H."/>
            <person name="Cheng J.F."/>
            <person name="Han C."/>
            <person name="Detter J.C."/>
            <person name="Bruce D."/>
            <person name="Tapia R."/>
            <person name="Goodwin L."/>
            <person name="Pitluck S."/>
            <person name="Liolios K."/>
            <person name="Ivanova N."/>
            <person name="Mavromatis K."/>
            <person name="Ovchinnikova G."/>
            <person name="Pati A."/>
            <person name="Chen A."/>
            <person name="Palaniappan K."/>
            <person name="Land M."/>
            <person name="Hauser L."/>
            <person name="Chang Y.J."/>
            <person name="Jeffries C.D."/>
            <person name="Spring S."/>
            <person name="Rohde M."/>
            <person name="Goker M."/>
            <person name="Bristow J."/>
            <person name="Eisen J.A."/>
            <person name="Markowitz V."/>
            <person name="Hugenholtz P."/>
            <person name="Kyrpides N.C."/>
            <person name="Klenk H.P."/>
        </authorList>
    </citation>
    <scope>NUCLEOTIDE SEQUENCE [LARGE SCALE GENOMIC DNA]</scope>
    <source>
        <strain evidence="6">DSM 12261 / ALA-1</strain>
    </source>
</reference>
<accession>D5EGX1</accession>
<dbReference type="eggNOG" id="COG1408">
    <property type="taxonomic scope" value="Bacteria"/>
</dbReference>
<keyword evidence="3" id="KW-0812">Transmembrane</keyword>
<keyword evidence="2" id="KW-0378">Hydrolase</keyword>
<dbReference type="STRING" id="572547.Amico_1687"/>
<gene>
    <name evidence="5" type="ordered locus">Amico_1687</name>
</gene>
<dbReference type="PANTHER" id="PTHR31302:SF31">
    <property type="entry name" value="PHOSPHODIESTERASE YAEI"/>
    <property type="match status" value="1"/>
</dbReference>
<feature type="domain" description="Calcineurin-like phosphoesterase" evidence="4">
    <location>
        <begin position="154"/>
        <end position="315"/>
    </location>
</feature>
<keyword evidence="3" id="KW-1133">Transmembrane helix</keyword>
<organism evidence="5 6">
    <name type="scientific">Aminobacterium colombiense (strain DSM 12261 / ALA-1)</name>
    <dbReference type="NCBI Taxonomy" id="572547"/>
    <lineage>
        <taxon>Bacteria</taxon>
        <taxon>Thermotogati</taxon>
        <taxon>Synergistota</taxon>
        <taxon>Synergistia</taxon>
        <taxon>Synergistales</taxon>
        <taxon>Aminobacteriaceae</taxon>
        <taxon>Aminobacterium</taxon>
    </lineage>
</organism>
<evidence type="ECO:0000256" key="2">
    <source>
        <dbReference type="ARBA" id="ARBA00022801"/>
    </source>
</evidence>
<dbReference type="InterPro" id="IPR029052">
    <property type="entry name" value="Metallo-depent_PP-like"/>
</dbReference>
<evidence type="ECO:0000256" key="1">
    <source>
        <dbReference type="ARBA" id="ARBA00022723"/>
    </source>
</evidence>
<dbReference type="GO" id="GO:0016020">
    <property type="term" value="C:membrane"/>
    <property type="evidence" value="ECO:0007669"/>
    <property type="project" value="GOC"/>
</dbReference>
<dbReference type="GO" id="GO:0008758">
    <property type="term" value="F:UDP-2,3-diacylglucosamine hydrolase activity"/>
    <property type="evidence" value="ECO:0007669"/>
    <property type="project" value="TreeGrafter"/>
</dbReference>